<keyword evidence="3" id="KW-1185">Reference proteome</keyword>
<proteinExistence type="predicted"/>
<evidence type="ECO:0000313" key="3">
    <source>
        <dbReference type="Proteomes" id="UP000625316"/>
    </source>
</evidence>
<feature type="region of interest" description="Disordered" evidence="1">
    <location>
        <begin position="75"/>
        <end position="133"/>
    </location>
</feature>
<evidence type="ECO:0000313" key="2">
    <source>
        <dbReference type="EMBL" id="MBE9033455.1"/>
    </source>
</evidence>
<organism evidence="2 3">
    <name type="scientific">Romeriopsis navalis LEGE 11480</name>
    <dbReference type="NCBI Taxonomy" id="2777977"/>
    <lineage>
        <taxon>Bacteria</taxon>
        <taxon>Bacillati</taxon>
        <taxon>Cyanobacteriota</taxon>
        <taxon>Cyanophyceae</taxon>
        <taxon>Leptolyngbyales</taxon>
        <taxon>Leptolyngbyaceae</taxon>
        <taxon>Romeriopsis</taxon>
        <taxon>Romeriopsis navalis</taxon>
    </lineage>
</organism>
<dbReference type="RefSeq" id="WP_264328256.1">
    <property type="nucleotide sequence ID" value="NZ_JADEXQ010000206.1"/>
</dbReference>
<evidence type="ECO:0000256" key="1">
    <source>
        <dbReference type="SAM" id="MobiDB-lite"/>
    </source>
</evidence>
<protein>
    <submittedName>
        <fullName evidence="2">Uncharacterized protein</fullName>
    </submittedName>
</protein>
<sequence>MNNLLLLLGGGILFSSLYVTMFRPLSAINLREPNRCDRHSLYDTDVTYQDTCPANRTTYRTYYGARSRFLASPDYSRRRRAIGRRRTAGLSAARRLRDNSSTRSGNSSSRGTTPRRSSGISKRFRGGGPGVGK</sequence>
<name>A0A928Z7T0_9CYAN</name>
<gene>
    <name evidence="2" type="ORF">IQ266_27365</name>
</gene>
<reference evidence="2" key="1">
    <citation type="submission" date="2020-10" db="EMBL/GenBank/DDBJ databases">
        <authorList>
            <person name="Castelo-Branco R."/>
            <person name="Eusebio N."/>
            <person name="Adriana R."/>
            <person name="Vieira A."/>
            <person name="Brugerolle De Fraissinette N."/>
            <person name="Rezende De Castro R."/>
            <person name="Schneider M.P."/>
            <person name="Vasconcelos V."/>
            <person name="Leao P.N."/>
        </authorList>
    </citation>
    <scope>NUCLEOTIDE SEQUENCE</scope>
    <source>
        <strain evidence="2">LEGE 11480</strain>
    </source>
</reference>
<dbReference type="AlphaFoldDB" id="A0A928Z7T0"/>
<comment type="caution">
    <text evidence="2">The sequence shown here is derived from an EMBL/GenBank/DDBJ whole genome shotgun (WGS) entry which is preliminary data.</text>
</comment>
<feature type="compositionally biased region" description="Low complexity" evidence="1">
    <location>
        <begin position="101"/>
        <end position="121"/>
    </location>
</feature>
<dbReference type="EMBL" id="JADEXQ010000206">
    <property type="protein sequence ID" value="MBE9033455.1"/>
    <property type="molecule type" value="Genomic_DNA"/>
</dbReference>
<feature type="compositionally biased region" description="Basic residues" evidence="1">
    <location>
        <begin position="77"/>
        <end position="87"/>
    </location>
</feature>
<dbReference type="Proteomes" id="UP000625316">
    <property type="component" value="Unassembled WGS sequence"/>
</dbReference>
<accession>A0A928Z7T0</accession>